<proteinExistence type="predicted"/>
<evidence type="ECO:0000256" key="2">
    <source>
        <dbReference type="ARBA" id="ARBA00022679"/>
    </source>
</evidence>
<keyword evidence="2 3" id="KW-0808">Transferase</keyword>
<reference evidence="3 4" key="1">
    <citation type="journal article" date="2019" name="Nat. Med.">
        <title>A library of human gut bacterial isolates paired with longitudinal multiomics data enables mechanistic microbiome research.</title>
        <authorList>
            <person name="Poyet M."/>
            <person name="Groussin M."/>
            <person name="Gibbons S.M."/>
            <person name="Avila-Pacheco J."/>
            <person name="Jiang X."/>
            <person name="Kearney S.M."/>
            <person name="Perrotta A.R."/>
            <person name="Berdy B."/>
            <person name="Zhao S."/>
            <person name="Lieberman T.D."/>
            <person name="Swanson P.K."/>
            <person name="Smith M."/>
            <person name="Roesemann S."/>
            <person name="Alexander J.E."/>
            <person name="Rich S.A."/>
            <person name="Livny J."/>
            <person name="Vlamakis H."/>
            <person name="Clish C."/>
            <person name="Bullock K."/>
            <person name="Deik A."/>
            <person name="Scott J."/>
            <person name="Pierce K.A."/>
            <person name="Xavier R.J."/>
            <person name="Alm E.J."/>
        </authorList>
    </citation>
    <scope>NUCLEOTIDE SEQUENCE [LARGE SCALE GENOMIC DNA]</scope>
    <source>
        <strain evidence="3 4">BIOML-A165</strain>
    </source>
</reference>
<dbReference type="Pfam" id="PF01531">
    <property type="entry name" value="Glyco_transf_11"/>
    <property type="match status" value="1"/>
</dbReference>
<protein>
    <submittedName>
        <fullName evidence="3">Alpha-1,2-fucosyltransferase</fullName>
    </submittedName>
</protein>
<dbReference type="EMBL" id="WCSB01000003">
    <property type="protein sequence ID" value="KAB4454270.1"/>
    <property type="molecule type" value="Genomic_DNA"/>
</dbReference>
<dbReference type="AlphaFoldDB" id="A0A7J5JSB3"/>
<dbReference type="InterPro" id="IPR002516">
    <property type="entry name" value="Glyco_trans_11"/>
</dbReference>
<comment type="caution">
    <text evidence="3">The sequence shown here is derived from an EMBL/GenBank/DDBJ whole genome shotgun (WGS) entry which is preliminary data.</text>
</comment>
<dbReference type="GO" id="GO:0005975">
    <property type="term" value="P:carbohydrate metabolic process"/>
    <property type="evidence" value="ECO:0007669"/>
    <property type="project" value="InterPro"/>
</dbReference>
<dbReference type="GO" id="GO:0008107">
    <property type="term" value="F:galactoside 2-alpha-L-fucosyltransferase activity"/>
    <property type="evidence" value="ECO:0007669"/>
    <property type="project" value="InterPro"/>
</dbReference>
<dbReference type="PANTHER" id="PTHR11927:SF9">
    <property type="entry name" value="L-FUCOSYLTRANSFERASE"/>
    <property type="match status" value="1"/>
</dbReference>
<gene>
    <name evidence="3" type="ORF">GAN93_05310</name>
</gene>
<sequence>MFHKQRYKYYNSLLKRNLIAPQVICVIDGGICSQMHQYLLGQLYRQKGYKLRYDLSFYKKWGSDLNHQFVRNFDLLKAFPYLKMKTASRIAIELYMNKYLRLGNNSGQRVEDFSFLQWVPPVFLAGYYHLPPEVWLPVFRTLYRVDLSVLDLANRELIDEISKHETSVAVHVRRGDLKVELYEYGKPVSIEYFQKATSYFMKNMKSPFFYFFSDEPEWVHEELIGCLHLTDNYKIVNINGSDKGYMDLFLIAHCKHQITSKGTLGKYGALLMDNSGKIVIMSDDGSEERWKKLFQNPVYL</sequence>
<evidence type="ECO:0000256" key="1">
    <source>
        <dbReference type="ARBA" id="ARBA00022676"/>
    </source>
</evidence>
<dbReference type="PANTHER" id="PTHR11927">
    <property type="entry name" value="GALACTOSIDE 2-L-FUCOSYLTRANSFERASE"/>
    <property type="match status" value="1"/>
</dbReference>
<keyword evidence="1 3" id="KW-0328">Glycosyltransferase</keyword>
<evidence type="ECO:0000313" key="3">
    <source>
        <dbReference type="EMBL" id="KAB4454270.1"/>
    </source>
</evidence>
<dbReference type="Proteomes" id="UP000460317">
    <property type="component" value="Unassembled WGS sequence"/>
</dbReference>
<evidence type="ECO:0000313" key="4">
    <source>
        <dbReference type="Proteomes" id="UP000460317"/>
    </source>
</evidence>
<accession>A0A7J5JSB3</accession>
<dbReference type="CDD" id="cd11301">
    <property type="entry name" value="Fut1_Fut2_like"/>
    <property type="match status" value="1"/>
</dbReference>
<dbReference type="RefSeq" id="WP_016269313.1">
    <property type="nucleotide sequence ID" value="NZ_CP134821.1"/>
</dbReference>
<dbReference type="GO" id="GO:0016020">
    <property type="term" value="C:membrane"/>
    <property type="evidence" value="ECO:0007669"/>
    <property type="project" value="InterPro"/>
</dbReference>
<name>A0A7J5JSB3_BACT4</name>
<organism evidence="3 4">
    <name type="scientific">Bacteroides thetaiotaomicron</name>
    <dbReference type="NCBI Taxonomy" id="818"/>
    <lineage>
        <taxon>Bacteria</taxon>
        <taxon>Pseudomonadati</taxon>
        <taxon>Bacteroidota</taxon>
        <taxon>Bacteroidia</taxon>
        <taxon>Bacteroidales</taxon>
        <taxon>Bacteroidaceae</taxon>
        <taxon>Bacteroides</taxon>
    </lineage>
</organism>